<accession>A0ABR9AQB5</accession>
<protein>
    <recommendedName>
        <fullName evidence="3">Type 1 periplasmic binding fold superfamily protein</fullName>
    </recommendedName>
</protein>
<name>A0ABR9AQB5_9BACT</name>
<evidence type="ECO:0008006" key="3">
    <source>
        <dbReference type="Google" id="ProtNLM"/>
    </source>
</evidence>
<dbReference type="PROSITE" id="PS51257">
    <property type="entry name" value="PROKAR_LIPOPROTEIN"/>
    <property type="match status" value="1"/>
</dbReference>
<dbReference type="EMBL" id="JACYTQ010000007">
    <property type="protein sequence ID" value="MBD8490536.1"/>
    <property type="molecule type" value="Genomic_DNA"/>
</dbReference>
<reference evidence="1 2" key="1">
    <citation type="submission" date="2020-09" db="EMBL/GenBank/DDBJ databases">
        <title>Echinicola sp. CAU 1574 isolated from sand of Sido Beach.</title>
        <authorList>
            <person name="Kim W."/>
        </authorList>
    </citation>
    <scope>NUCLEOTIDE SEQUENCE [LARGE SCALE GENOMIC DNA]</scope>
    <source>
        <strain evidence="1 2">CAU 1574</strain>
    </source>
</reference>
<proteinExistence type="predicted"/>
<dbReference type="RefSeq" id="WP_192011412.1">
    <property type="nucleotide sequence ID" value="NZ_JACYTQ010000007.1"/>
</dbReference>
<keyword evidence="2" id="KW-1185">Reference proteome</keyword>
<sequence length="203" mass="22180">MKTMRNNLLAGLLFATSITLVSCSKDDPVPELDQEVITEVTLTFTEIDNSGVSMGTSLEYVASSNEGIALGGSLQIDDIDGLESGKRYLMEISAYNGIADEDITEEIEEEADEHQFFFLGSAFTGSTSFMTYTYDDADENNNPIGLVGQVTVDETLLSNTGQIRVILRHALDKDYEGAENPHWADYSQAGGESDLDITFDVTF</sequence>
<organism evidence="1 2">
    <name type="scientific">Echinicola arenosa</name>
    <dbReference type="NCBI Taxonomy" id="2774144"/>
    <lineage>
        <taxon>Bacteria</taxon>
        <taxon>Pseudomonadati</taxon>
        <taxon>Bacteroidota</taxon>
        <taxon>Cytophagia</taxon>
        <taxon>Cytophagales</taxon>
        <taxon>Cyclobacteriaceae</taxon>
        <taxon>Echinicola</taxon>
    </lineage>
</organism>
<evidence type="ECO:0000313" key="1">
    <source>
        <dbReference type="EMBL" id="MBD8490536.1"/>
    </source>
</evidence>
<evidence type="ECO:0000313" key="2">
    <source>
        <dbReference type="Proteomes" id="UP000647133"/>
    </source>
</evidence>
<dbReference type="Proteomes" id="UP000647133">
    <property type="component" value="Unassembled WGS sequence"/>
</dbReference>
<comment type="caution">
    <text evidence="1">The sequence shown here is derived from an EMBL/GenBank/DDBJ whole genome shotgun (WGS) entry which is preliminary data.</text>
</comment>
<gene>
    <name evidence="1" type="ORF">IFO69_17420</name>
</gene>